<feature type="non-terminal residue" evidence="2">
    <location>
        <position position="741"/>
    </location>
</feature>
<comment type="caution">
    <text evidence="2">The sequence shown here is derived from an EMBL/GenBank/DDBJ whole genome shotgun (WGS) entry which is preliminary data.</text>
</comment>
<evidence type="ECO:0000313" key="2">
    <source>
        <dbReference type="EMBL" id="CAE7257487.1"/>
    </source>
</evidence>
<feature type="compositionally biased region" description="Polar residues" evidence="1">
    <location>
        <begin position="242"/>
        <end position="256"/>
    </location>
</feature>
<gene>
    <name evidence="2" type="ORF">SPIL2461_LOCUS5278</name>
</gene>
<dbReference type="OrthoDB" id="479034at2759"/>
<evidence type="ECO:0000313" key="3">
    <source>
        <dbReference type="Proteomes" id="UP000649617"/>
    </source>
</evidence>
<organism evidence="2 3">
    <name type="scientific">Symbiodinium pilosum</name>
    <name type="common">Dinoflagellate</name>
    <dbReference type="NCBI Taxonomy" id="2952"/>
    <lineage>
        <taxon>Eukaryota</taxon>
        <taxon>Sar</taxon>
        <taxon>Alveolata</taxon>
        <taxon>Dinophyceae</taxon>
        <taxon>Suessiales</taxon>
        <taxon>Symbiodiniaceae</taxon>
        <taxon>Symbiodinium</taxon>
    </lineage>
</organism>
<name>A0A812MJR4_SYMPI</name>
<evidence type="ECO:0000256" key="1">
    <source>
        <dbReference type="SAM" id="MobiDB-lite"/>
    </source>
</evidence>
<feature type="region of interest" description="Disordered" evidence="1">
    <location>
        <begin position="224"/>
        <end position="317"/>
    </location>
</feature>
<sequence length="741" mass="80926">AIVESVPGSCTGDVSVQPSAEECARSLLSGTSMPLPQVLSLAWLLPREDAHKATQADHGGAFYAGAFLRGGLYGLRSTCSSHPFSIQCFTRLLRERFPNQVFTSFGIFFNVLTSMHRDSRNAAFPNLLLALSSFTGGEVWQEEPGGQVLRSVQGTLMEGKLLDVAASPQVLQAHLRFHCTEPWSGDRVVLVGFSVDCTGLQNFQICQLLDLGFVLVQTPTEKGVLSEPHQSFPPLPPAITSGAPTSQAEGTGQVARSSPAEGTGQVAHSSPAEGAGQVAHSFQVPCPGAQVKAGPGARGQAPGLEVQDVSSEEDAEGWRPLQRGRLCSEAELEHAKRVLRDFVVGELPDPRKAGHLEVSPFDPCKLDFLRGKLAELLPDPGLALERPEGQPFWLHLLHQSLVLLGDPDAAILVDGDESFVEGVPLGDEQPIPRTPQVFRKRVNFKSLDVTDFEPDMANYSSAELSSDQLEKQFRKDELAGLMHPTTEAAVEAEYGPGRLLVAAMGAVSKPSGEVRPLHDGTHGVGLNSKIRVLDRLEVPGPSEAVEMTALGRETKEAVFAISVDIAQAHRRVRVRRADWPKLACRASTSSRTIWINRVGTFGIASAAYWWARLFGLVGRWVLRLMLTSFNLQMVYVDDLHLMTAGAQKFINLWIILAAYEVVRDRAHEEVDICGTACKMPALVHLSLLFLRAQLREGRRLVPAPLKEPQSRQLFRTDAKCETGRENVEADDITNMRFERFS</sequence>
<protein>
    <submittedName>
        <fullName evidence="2">Uncharacterized protein</fullName>
    </submittedName>
</protein>
<keyword evidence="3" id="KW-1185">Reference proteome</keyword>
<dbReference type="AlphaFoldDB" id="A0A812MJR4"/>
<reference evidence="2" key="1">
    <citation type="submission" date="2021-02" db="EMBL/GenBank/DDBJ databases">
        <authorList>
            <person name="Dougan E. K."/>
            <person name="Rhodes N."/>
            <person name="Thang M."/>
            <person name="Chan C."/>
        </authorList>
    </citation>
    <scope>NUCLEOTIDE SEQUENCE</scope>
</reference>
<dbReference type="Proteomes" id="UP000649617">
    <property type="component" value="Unassembled WGS sequence"/>
</dbReference>
<accession>A0A812MJR4</accession>
<dbReference type="EMBL" id="CAJNIZ010007379">
    <property type="protein sequence ID" value="CAE7257487.1"/>
    <property type="molecule type" value="Genomic_DNA"/>
</dbReference>
<proteinExistence type="predicted"/>